<proteinExistence type="predicted"/>
<name>A0AAE1NYJ8_9EUCA</name>
<feature type="region of interest" description="Disordered" evidence="1">
    <location>
        <begin position="39"/>
        <end position="59"/>
    </location>
</feature>
<sequence length="86" mass="9717">MVVTSRMLAAHVNGYPIDAKARFWSNYYRSLKDITREEPRPRVSEMFPTPRGTTASQYSGPAVYPKSTYPLVLNTISPSVRPSCHL</sequence>
<protein>
    <submittedName>
        <fullName evidence="2">Uncharacterized protein</fullName>
    </submittedName>
</protein>
<comment type="caution">
    <text evidence="2">The sequence shown here is derived from an EMBL/GenBank/DDBJ whole genome shotgun (WGS) entry which is preliminary data.</text>
</comment>
<evidence type="ECO:0000313" key="3">
    <source>
        <dbReference type="Proteomes" id="UP001292094"/>
    </source>
</evidence>
<evidence type="ECO:0000256" key="1">
    <source>
        <dbReference type="SAM" id="MobiDB-lite"/>
    </source>
</evidence>
<dbReference type="EMBL" id="JAWZYT010003588">
    <property type="protein sequence ID" value="KAK4297676.1"/>
    <property type="molecule type" value="Genomic_DNA"/>
</dbReference>
<accession>A0AAE1NYJ8</accession>
<organism evidence="2 3">
    <name type="scientific">Petrolisthes manimaculis</name>
    <dbReference type="NCBI Taxonomy" id="1843537"/>
    <lineage>
        <taxon>Eukaryota</taxon>
        <taxon>Metazoa</taxon>
        <taxon>Ecdysozoa</taxon>
        <taxon>Arthropoda</taxon>
        <taxon>Crustacea</taxon>
        <taxon>Multicrustacea</taxon>
        <taxon>Malacostraca</taxon>
        <taxon>Eumalacostraca</taxon>
        <taxon>Eucarida</taxon>
        <taxon>Decapoda</taxon>
        <taxon>Pleocyemata</taxon>
        <taxon>Anomura</taxon>
        <taxon>Galatheoidea</taxon>
        <taxon>Porcellanidae</taxon>
        <taxon>Petrolisthes</taxon>
    </lineage>
</organism>
<reference evidence="2" key="1">
    <citation type="submission" date="2023-11" db="EMBL/GenBank/DDBJ databases">
        <title>Genome assemblies of two species of porcelain crab, Petrolisthes cinctipes and Petrolisthes manimaculis (Anomura: Porcellanidae).</title>
        <authorList>
            <person name="Angst P."/>
        </authorList>
    </citation>
    <scope>NUCLEOTIDE SEQUENCE</scope>
    <source>
        <strain evidence="2">PB745_02</strain>
        <tissue evidence="2">Gill</tissue>
    </source>
</reference>
<keyword evidence="3" id="KW-1185">Reference proteome</keyword>
<evidence type="ECO:0000313" key="2">
    <source>
        <dbReference type="EMBL" id="KAK4297676.1"/>
    </source>
</evidence>
<gene>
    <name evidence="2" type="ORF">Pmani_029916</name>
</gene>
<dbReference type="Proteomes" id="UP001292094">
    <property type="component" value="Unassembled WGS sequence"/>
</dbReference>
<dbReference type="AlphaFoldDB" id="A0AAE1NYJ8"/>